<dbReference type="OMA" id="NCVCGAC"/>
<dbReference type="Pfam" id="PF17205">
    <property type="entry name" value="PSI_integrin"/>
    <property type="match status" value="1"/>
</dbReference>
<dbReference type="Ensembl" id="ENST00000528877.5">
    <property type="protein sequence ID" value="ENSP00000436214.1"/>
    <property type="gene ID" value="ENSG00000150093.21"/>
</dbReference>
<dbReference type="Antibodypedia" id="3126">
    <property type="antibodies" value="3013 antibodies from 52 providers"/>
</dbReference>
<dbReference type="SUPFAM" id="SSF103575">
    <property type="entry name" value="Plexin repeat"/>
    <property type="match status" value="1"/>
</dbReference>
<gene>
    <name evidence="8" type="primary">ITGB1</name>
</gene>
<dbReference type="HGNC" id="HGNC:6153">
    <property type="gene designation" value="ITGB1"/>
</dbReference>
<evidence type="ECO:0000256" key="4">
    <source>
        <dbReference type="ARBA" id="ARBA00023180"/>
    </source>
</evidence>
<dbReference type="AlphaFoldDB" id="E9PQJ2"/>
<reference evidence="8" key="6">
    <citation type="submission" date="2025-08" db="UniProtKB">
        <authorList>
            <consortium name="Ensembl"/>
        </authorList>
    </citation>
    <scope>IDENTIFICATION</scope>
</reference>
<dbReference type="ProteomicsDB" id="23033"/>
<feature type="compositionally biased region" description="Basic and acidic residues" evidence="5">
    <location>
        <begin position="81"/>
        <end position="91"/>
    </location>
</feature>
<organism evidence="8 9">
    <name type="scientific">Homo sapiens</name>
    <name type="common">Human</name>
    <dbReference type="NCBI Taxonomy" id="9606"/>
    <lineage>
        <taxon>Eukaryota</taxon>
        <taxon>Metazoa</taxon>
        <taxon>Chordata</taxon>
        <taxon>Craniata</taxon>
        <taxon>Vertebrata</taxon>
        <taxon>Euteleostomi</taxon>
        <taxon>Mammalia</taxon>
        <taxon>Eutheria</taxon>
        <taxon>Euarchontoglires</taxon>
        <taxon>Primates</taxon>
        <taxon>Haplorrhini</taxon>
        <taxon>Catarrhini</taxon>
        <taxon>Hominidae</taxon>
        <taxon>Homo</taxon>
    </lineage>
</organism>
<keyword evidence="2" id="KW-0472">Membrane</keyword>
<evidence type="ECO:0000256" key="3">
    <source>
        <dbReference type="ARBA" id="ARBA00023157"/>
    </source>
</evidence>
<feature type="compositionally biased region" description="Polar residues" evidence="5">
    <location>
        <begin position="94"/>
        <end position="104"/>
    </location>
</feature>
<keyword evidence="10 11" id="KW-1267">Proteomics identification</keyword>
<evidence type="ECO:0000313" key="8">
    <source>
        <dbReference type="Ensembl" id="ENSP00000436214.1"/>
    </source>
</evidence>
<evidence type="ECO:0000256" key="1">
    <source>
        <dbReference type="ARBA" id="ARBA00004236"/>
    </source>
</evidence>
<feature type="domain" description="PSI" evidence="7">
    <location>
        <begin position="26"/>
        <end position="76"/>
    </location>
</feature>
<evidence type="ECO:0000313" key="9">
    <source>
        <dbReference type="Proteomes" id="UP000005640"/>
    </source>
</evidence>
<dbReference type="InterPro" id="IPR016201">
    <property type="entry name" value="PSI"/>
</dbReference>
<reference evidence="12" key="4">
    <citation type="journal article" date="2011" name="BMC Syst. Biol.">
        <title>Initial characterization of the human central proteome.</title>
        <authorList>
            <person name="Burkard T.R."/>
            <person name="Planyavsky M."/>
            <person name="Kaupe I."/>
            <person name="Breitwieser F.P."/>
            <person name="Burckstummer T."/>
            <person name="Bennett K.L."/>
            <person name="Superti-Furga G."/>
            <person name="Colinge J."/>
        </authorList>
    </citation>
    <scope>IDENTIFICATION BY MASS SPECTROMETRY [LARGE SCALE ANALYSIS]</scope>
</reference>
<dbReference type="FunFam" id="3.30.1680.10:FF:000005">
    <property type="entry name" value="Integrin beta"/>
    <property type="match status" value="1"/>
</dbReference>
<feature type="signal peptide" evidence="6">
    <location>
        <begin position="1"/>
        <end position="20"/>
    </location>
</feature>
<dbReference type="PANTHER" id="PTHR10082">
    <property type="entry name" value="INTEGRIN BETA SUBUNIT"/>
    <property type="match status" value="1"/>
</dbReference>
<reference evidence="13" key="5">
    <citation type="journal article" date="2015" name="Proteomics">
        <title>N-terminome analysis of the human mitochondrial proteome.</title>
        <authorList>
            <person name="Vaca Jacome A.S."/>
            <person name="Rabilloud T."/>
            <person name="Schaeffer-Reiss C."/>
            <person name="Rompais M."/>
            <person name="Ayoub D."/>
            <person name="Lane L."/>
            <person name="Bairoch A."/>
            <person name="Van Dorsselaer A."/>
            <person name="Carapito C."/>
        </authorList>
    </citation>
    <scope>IDENTIFICATION BY MASS SPECTROMETRY [LARGE SCALE ANALYSIS]</scope>
</reference>
<feature type="non-terminal residue" evidence="8">
    <location>
        <position position="104"/>
    </location>
</feature>
<dbReference type="Bgee" id="ENSG00000150093">
    <property type="expression patterns" value="Expressed in visceral pleura and 212 other cell types or tissues"/>
</dbReference>
<keyword evidence="3" id="KW-1015">Disulfide bond</keyword>
<evidence type="ECO:0007829" key="13">
    <source>
        <dbReference type="PubMed" id="25944712"/>
    </source>
</evidence>
<dbReference type="ExpressionAtlas" id="E9PQJ2">
    <property type="expression patterns" value="baseline and differential"/>
</dbReference>
<dbReference type="VEuPathDB" id="HostDB:ENSG00000150093"/>
<dbReference type="PANTHER" id="PTHR10082:SF28">
    <property type="entry name" value="INTEGRIN BETA-1"/>
    <property type="match status" value="1"/>
</dbReference>
<evidence type="ECO:0000259" key="7">
    <source>
        <dbReference type="SMART" id="SM00423"/>
    </source>
</evidence>
<proteinExistence type="evidence at protein level"/>
<reference evidence="8" key="2">
    <citation type="journal article" date="2004" name="Nature">
        <title>The DNA sequence and comparative analysis of human chromosome 10.</title>
        <authorList>
            <person name="Deloukas P."/>
            <person name="Earthrowl M.E."/>
            <person name="Grafham D.V."/>
            <person name="Rubenfield M."/>
            <person name="French L."/>
            <person name="Steward C.A."/>
            <person name="Sims S.K."/>
            <person name="Jones M.C."/>
            <person name="Searle S."/>
            <person name="Scott C."/>
            <person name="Howe K."/>
            <person name="Hunt S.E."/>
            <person name="Andrews T.D."/>
            <person name="Gilbert J.G."/>
            <person name="Swarbreck D."/>
            <person name="Ashurst J.L."/>
            <person name="Taylor A."/>
            <person name="Battles J."/>
            <person name="Bird C.P."/>
            <person name="Ainscough R."/>
            <person name="Almeida J.P."/>
            <person name="Ashwell R.I."/>
            <person name="Ambrose K.D."/>
            <person name="Babbage A.K."/>
            <person name="Bagguley C.L."/>
            <person name="Bailey J."/>
            <person name="Banerjee R."/>
            <person name="Bates K."/>
            <person name="Beasley H."/>
            <person name="Bray-Allen S."/>
            <person name="Brown A.J."/>
            <person name="Brown J.Y."/>
            <person name="Burford D.C."/>
            <person name="Burrill W."/>
            <person name="Burton J."/>
            <person name="Cahill P."/>
            <person name="Camire D."/>
            <person name="Carter N.P."/>
            <person name="Chapman J.C."/>
            <person name="Clark S.Y."/>
            <person name="Clarke G."/>
            <person name="Clee C.M."/>
            <person name="Clegg S."/>
            <person name="Corby N."/>
            <person name="Coulson A."/>
            <person name="Dhami P."/>
            <person name="Dutta I."/>
            <person name="Dunn M."/>
            <person name="Faulkner L."/>
            <person name="Frankish A."/>
            <person name="Frankland J.A."/>
            <person name="Garner P."/>
            <person name="Garnett J."/>
            <person name="Gribble S."/>
            <person name="Griffiths C."/>
            <person name="Grocock R."/>
            <person name="Gustafson E."/>
            <person name="Hammond S."/>
            <person name="Harley J.L."/>
            <person name="Hart E."/>
            <person name="Heath P.D."/>
            <person name="Ho T.P."/>
            <person name="Hopkins B."/>
            <person name="Horne J."/>
            <person name="Howden P.J."/>
            <person name="Huckle E."/>
            <person name="Hynds C."/>
            <person name="Johnson C."/>
            <person name="Johnson D."/>
            <person name="Kana A."/>
            <person name="Kay M."/>
            <person name="Kimberley A.M."/>
            <person name="Kershaw J.K."/>
            <person name="Kokkinaki M."/>
            <person name="Laird G.K."/>
            <person name="Lawlor S."/>
            <person name="Lee H.M."/>
            <person name="Leongamornlert D.A."/>
            <person name="Laird G."/>
            <person name="Lloyd C."/>
            <person name="Lloyd D.M."/>
            <person name="Loveland J."/>
            <person name="Lovell J."/>
            <person name="McLaren S."/>
            <person name="McLay K.E."/>
            <person name="McMurray A."/>
            <person name="Mashreghi-Mohammadi M."/>
            <person name="Matthews L."/>
            <person name="Milne S."/>
            <person name="Nickerson T."/>
            <person name="Nguyen M."/>
            <person name="Overton-Larty E."/>
            <person name="Palmer S.A."/>
            <person name="Pearce A.V."/>
            <person name="Peck A.I."/>
            <person name="Pelan S."/>
            <person name="Phillimore B."/>
            <person name="Porter K."/>
            <person name="Rice C.M."/>
            <person name="Rogosin A."/>
            <person name="Ross M.T."/>
            <person name="Sarafidou T."/>
            <person name="Sehra H.K."/>
            <person name="Shownkeen R."/>
            <person name="Skuce C.D."/>
            <person name="Smith M."/>
            <person name="Standring L."/>
            <person name="Sycamore N."/>
            <person name="Tester J."/>
            <person name="Thorpe A."/>
            <person name="Torcasso W."/>
            <person name="Tracey A."/>
            <person name="Tromans A."/>
            <person name="Tsolas J."/>
            <person name="Wall M."/>
            <person name="Walsh J."/>
            <person name="Wang H."/>
            <person name="Weinstock K."/>
            <person name="West A.P."/>
            <person name="Willey D.L."/>
            <person name="Whitehead S.L."/>
            <person name="Wilming L."/>
            <person name="Wray P.W."/>
            <person name="Young L."/>
            <person name="Chen Y."/>
            <person name="Lovering R.C."/>
            <person name="Moschonas N.K."/>
            <person name="Siebert R."/>
            <person name="Fechtel K."/>
            <person name="Bentley D."/>
            <person name="Durbin R."/>
            <person name="Hubbard T."/>
            <person name="Doucette-Stamm L."/>
            <person name="Beck S."/>
            <person name="Smith D.R."/>
            <person name="Rogers J."/>
        </authorList>
    </citation>
    <scope>NUCLEOTIDE SEQUENCE [LARGE SCALE GENOMIC DNA]</scope>
</reference>
<dbReference type="SMART" id="SM00423">
    <property type="entry name" value="PSI"/>
    <property type="match status" value="1"/>
</dbReference>
<keyword evidence="6" id="KW-0732">Signal</keyword>
<keyword evidence="9" id="KW-1185">Reference proteome</keyword>
<evidence type="ECO:0000256" key="2">
    <source>
        <dbReference type="ARBA" id="ARBA00022475"/>
    </source>
</evidence>
<dbReference type="InterPro" id="IPR015812">
    <property type="entry name" value="Integrin_bsu"/>
</dbReference>
<sequence>MNLQPIFWIGLISSVCCVFAQTDENRCLKANAKSCGECIQAGPNCGWCTNSTFLQEGMPTSARCDDLEALKKKGCPPDDIENPRGSKDIKKNKNVTNRSKGTAE</sequence>
<dbReference type="GO" id="GO:0005886">
    <property type="term" value="C:plasma membrane"/>
    <property type="evidence" value="ECO:0007669"/>
    <property type="project" value="UniProtKB-SubCell"/>
</dbReference>
<evidence type="ECO:0000256" key="5">
    <source>
        <dbReference type="SAM" id="MobiDB-lite"/>
    </source>
</evidence>
<evidence type="ECO:0007829" key="12">
    <source>
        <dbReference type="PubMed" id="21269460"/>
    </source>
</evidence>
<evidence type="ECO:0007829" key="10">
    <source>
        <dbReference type="PeptideAtlas" id="E9PQJ2"/>
    </source>
</evidence>
<reference evidence="8 9" key="1">
    <citation type="journal article" date="2001" name="Nature">
        <title>Initial sequencing and analysis of the human genome.</title>
        <authorList>
            <consortium name="International Human Genome Sequencing Consortium"/>
            <person name="Lander E.S."/>
            <person name="Linton L.M."/>
            <person name="Birren B."/>
            <person name="Nusbaum C."/>
            <person name="Zody M.C."/>
            <person name="Baldwin J."/>
            <person name="Devon K."/>
            <person name="Dewar K."/>
            <person name="Doyle M."/>
            <person name="FitzHugh W."/>
            <person name="Funke R."/>
            <person name="Gage D."/>
            <person name="Harris K."/>
            <person name="Heaford A."/>
            <person name="Howland J."/>
            <person name="Kann L."/>
            <person name="Lehoczky J."/>
            <person name="LeVine R."/>
            <person name="McEwan P."/>
            <person name="McKernan K."/>
            <person name="Meldrim J."/>
            <person name="Mesirov J.P."/>
            <person name="Miranda C."/>
            <person name="Morris W."/>
            <person name="Naylor J."/>
            <person name="Raymond C."/>
            <person name="Rosetti M."/>
            <person name="Santos R."/>
            <person name="Sheridan A."/>
            <person name="Sougnez C."/>
            <person name="Stange-Thomann N."/>
            <person name="Stojanovic N."/>
            <person name="Subramanian A."/>
            <person name="Wyman D."/>
            <person name="Rogers J."/>
            <person name="Sulston J."/>
            <person name="Ainscough R."/>
            <person name="Beck S."/>
            <person name="Bentley D."/>
            <person name="Burton J."/>
            <person name="Clee C."/>
            <person name="Carter N."/>
            <person name="Coulson A."/>
            <person name="Deadman R."/>
            <person name="Deloukas P."/>
            <person name="Dunham A."/>
            <person name="Dunham I."/>
            <person name="Durbin R."/>
            <person name="French L."/>
            <person name="Grafham D."/>
            <person name="Gregory S."/>
            <person name="Hubbard T."/>
            <person name="Humphray S."/>
            <person name="Hunt A."/>
            <person name="Jones M."/>
            <person name="Lloyd C."/>
            <person name="McMurray A."/>
            <person name="Matthews L."/>
            <person name="Mercer S."/>
            <person name="Milne S."/>
            <person name="Mullikin J.C."/>
            <person name="Mungall A."/>
            <person name="Plumb R."/>
            <person name="Ross M."/>
            <person name="Shownkeen R."/>
            <person name="Sims S."/>
            <person name="Waterston R.H."/>
            <person name="Wilson R.K."/>
            <person name="Hillier L.W."/>
            <person name="McPherson J.D."/>
            <person name="Marra M.A."/>
            <person name="Mardis E.R."/>
            <person name="Fulton L.A."/>
            <person name="Chinwalla A.T."/>
            <person name="Pepin K.H."/>
            <person name="Gish W.R."/>
            <person name="Chissoe S.L."/>
            <person name="Wendl M.C."/>
            <person name="Delehaunty K.D."/>
            <person name="Miner T.L."/>
            <person name="Delehaunty A."/>
            <person name="Kramer J.B."/>
            <person name="Cook L.L."/>
            <person name="Fulton R.S."/>
            <person name="Johnson D.L."/>
            <person name="Minx P.J."/>
            <person name="Clifton S.W."/>
            <person name="Hawkins T."/>
            <person name="Branscomb E."/>
            <person name="Predki P."/>
            <person name="Richardson P."/>
            <person name="Wenning S."/>
            <person name="Slezak T."/>
            <person name="Doggett N."/>
            <person name="Cheng J.F."/>
            <person name="Olsen A."/>
            <person name="Lucas S."/>
            <person name="Elkin C."/>
            <person name="Uberbacher E."/>
            <person name="Frazier M."/>
            <person name="Gibbs R.A."/>
            <person name="Muzny D.M."/>
            <person name="Scherer S.E."/>
            <person name="Bouck J.B."/>
            <person name="Sodergren E.J."/>
            <person name="Worley K.C."/>
            <person name="Rives C.M."/>
            <person name="Gorrell J.H."/>
            <person name="Metzker M.L."/>
            <person name="Naylor S.L."/>
            <person name="Kucherlapati R.S."/>
            <person name="Nelson D.L."/>
            <person name="Weinstock G.M."/>
            <person name="Sakaki Y."/>
            <person name="Fujiyama A."/>
            <person name="Hattori M."/>
            <person name="Yada T."/>
            <person name="Toyoda A."/>
            <person name="Itoh T."/>
            <person name="Kawagoe C."/>
            <person name="Watanabe H."/>
            <person name="Totoki Y."/>
            <person name="Taylor T."/>
            <person name="Weissenbach J."/>
            <person name="Heilig R."/>
            <person name="Saurin W."/>
            <person name="Artiguenave F."/>
            <person name="Brottier P."/>
            <person name="Bruls T."/>
            <person name="Pelletier E."/>
            <person name="Robert C."/>
            <person name="Wincker P."/>
            <person name="Smith D.R."/>
            <person name="Doucette-Stamm L."/>
            <person name="Rubenfield M."/>
            <person name="Weinstock K."/>
            <person name="Lee H.M."/>
            <person name="Dubois J."/>
            <person name="Rosenthal A."/>
            <person name="Platzer M."/>
            <person name="Nyakatura G."/>
            <person name="Taudien S."/>
            <person name="Rump A."/>
            <person name="Yang H."/>
            <person name="Yu J."/>
            <person name="Wang J."/>
            <person name="Huang G."/>
            <person name="Gu J."/>
            <person name="Hood L."/>
            <person name="Rowen L."/>
            <person name="Madan A."/>
            <person name="Qin S."/>
            <person name="Davis R.W."/>
            <person name="Federspiel N.A."/>
            <person name="Abola A.P."/>
            <person name="Proctor M.J."/>
            <person name="Myers R.M."/>
            <person name="Schmutz J."/>
            <person name="Dickson M."/>
            <person name="Grimwood J."/>
            <person name="Cox D.R."/>
            <person name="Olson M.V."/>
            <person name="Kaul R."/>
            <person name="Raymond C."/>
            <person name="Shimizu N."/>
            <person name="Kawasaki K."/>
            <person name="Minoshima S."/>
            <person name="Evans G.A."/>
            <person name="Athanasiou M."/>
            <person name="Schultz R."/>
            <person name="Roe B.A."/>
            <person name="Chen F."/>
            <person name="Pan H."/>
            <person name="Ramser J."/>
            <person name="Lehrach H."/>
            <person name="Reinhardt R."/>
            <person name="McCombie W.R."/>
            <person name="de la Bastide M."/>
            <person name="Dedhia N."/>
            <person name="Blocker H."/>
            <person name="Hornischer K."/>
            <person name="Nordsiek G."/>
            <person name="Agarwala R."/>
            <person name="Aravind L."/>
            <person name="Bailey J.A."/>
            <person name="Bateman A."/>
            <person name="Batzoglou S."/>
            <person name="Birney E."/>
            <person name="Bork P."/>
            <person name="Brown D.G."/>
            <person name="Burge C.B."/>
            <person name="Cerutti L."/>
            <person name="Chen H.C."/>
            <person name="Church D."/>
            <person name="Clamp M."/>
            <person name="Copley R.R."/>
            <person name="Doerks T."/>
            <person name="Eddy S.R."/>
            <person name="Eichler E.E."/>
            <person name="Furey T.S."/>
            <person name="Galagan J."/>
            <person name="Gilbert J.G."/>
            <person name="Harmon C."/>
            <person name="Hayashizaki Y."/>
            <person name="Haussler D."/>
            <person name="Hermjakob H."/>
            <person name="Hokamp K."/>
            <person name="Jang W."/>
            <person name="Johnson L.S."/>
            <person name="Jones T.A."/>
            <person name="Kasif S."/>
            <person name="Kaspryzk A."/>
            <person name="Kennedy S."/>
            <person name="Kent W.J."/>
            <person name="Kitts P."/>
            <person name="Koonin E.V."/>
            <person name="Korf I."/>
            <person name="Kulp D."/>
            <person name="Lancet D."/>
            <person name="Lowe T.M."/>
            <person name="McLysaght A."/>
            <person name="Mikkelsen T."/>
            <person name="Moran J.V."/>
            <person name="Mulder N."/>
            <person name="Pollara V.J."/>
            <person name="Ponting C.P."/>
            <person name="Schuler G."/>
            <person name="Schultz J."/>
            <person name="Slater G."/>
            <person name="Smit A.F."/>
            <person name="Stupka E."/>
            <person name="Szustakowski J."/>
            <person name="Thierry-Mieg D."/>
            <person name="Thierry-Mieg J."/>
            <person name="Wagner L."/>
            <person name="Wallis J."/>
            <person name="Wheeler R."/>
            <person name="Williams A."/>
            <person name="Wolf Y.I."/>
            <person name="Wolfe K.H."/>
            <person name="Yang S.P."/>
            <person name="Yeh R.F."/>
            <person name="Collins F."/>
            <person name="Guyer M.S."/>
            <person name="Peterson J."/>
            <person name="Felsenfeld A."/>
            <person name="Wetterstrand K.A."/>
            <person name="Patrinos A."/>
            <person name="Morgan M.J."/>
            <person name="de Jong P."/>
            <person name="Catanese J.J."/>
            <person name="Osoegawa K."/>
            <person name="Shizuya H."/>
            <person name="Choi S."/>
            <person name="Chen Y.J."/>
        </authorList>
    </citation>
    <scope>NUCLEOTIDE SEQUENCE [LARGE SCALE GENOMIC DNA]</scope>
</reference>
<dbReference type="OrthoDB" id="410592at2759"/>
<protein>
    <submittedName>
        <fullName evidence="8">Integrin subunit beta 1</fullName>
    </submittedName>
</protein>
<dbReference type="Ensembl" id="ENST00000528877.5">
    <property type="protein sequence ID" value="ENSP00000436214.1"/>
    <property type="gene ID" value="ENSG00000150093.20"/>
</dbReference>
<reference evidence="8 9" key="3">
    <citation type="journal article" date="2004" name="Nature">
        <title>Finishing the euchromatic sequence of the human genome.</title>
        <authorList>
            <consortium name="International Human Genome Sequencing Consortium"/>
        </authorList>
    </citation>
    <scope>NUCLEOTIDE SEQUENCE [LARGE SCALE GENOMIC DNA]</scope>
</reference>
<dbReference type="InterPro" id="IPR033760">
    <property type="entry name" value="Integrin_beta_N"/>
</dbReference>
<dbReference type="EMBL" id="AL365203">
    <property type="status" value="NOT_ANNOTATED_CDS"/>
    <property type="molecule type" value="Genomic_DNA"/>
</dbReference>
<dbReference type="GO" id="GO:0007155">
    <property type="term" value="P:cell adhesion"/>
    <property type="evidence" value="ECO:0007669"/>
    <property type="project" value="UniProtKB-ARBA"/>
</dbReference>
<reference evidence="8" key="7">
    <citation type="submission" date="2025-09" db="UniProtKB">
        <authorList>
            <consortium name="Ensembl"/>
        </authorList>
    </citation>
    <scope>IDENTIFICATION</scope>
</reference>
<dbReference type="SMR" id="E9PQJ2"/>
<dbReference type="Gene3D" id="3.30.1680.10">
    <property type="entry name" value="ligand-binding face of the semaphorins, domain 2"/>
    <property type="match status" value="1"/>
</dbReference>
<feature type="region of interest" description="Disordered" evidence="5">
    <location>
        <begin position="75"/>
        <end position="104"/>
    </location>
</feature>
<name>E9PQJ2_HUMAN</name>
<feature type="chain" id="PRO_5003242936" evidence="6">
    <location>
        <begin position="21"/>
        <end position="104"/>
    </location>
</feature>
<dbReference type="PRINTS" id="PR01186">
    <property type="entry name" value="INTEGRINB"/>
</dbReference>
<comment type="subcellular location">
    <subcellularLocation>
        <location evidence="1">Cell membrane</location>
    </subcellularLocation>
</comment>
<dbReference type="Proteomes" id="UP000005640">
    <property type="component" value="Chromosome 10"/>
</dbReference>
<keyword evidence="2" id="KW-1003">Cell membrane</keyword>
<dbReference type="MassIVE" id="E9PQJ2"/>
<accession>E9PQJ2</accession>
<evidence type="ECO:0000256" key="6">
    <source>
        <dbReference type="SAM" id="SignalP"/>
    </source>
</evidence>
<dbReference type="GeneTree" id="ENSGT01150000286983"/>
<dbReference type="OpenTargets" id="ENSG00000150093"/>
<keyword evidence="4" id="KW-0325">Glycoprotein</keyword>
<evidence type="ECO:0007829" key="11">
    <source>
        <dbReference type="ProteomicsDB" id="E9PQJ2"/>
    </source>
</evidence>
<dbReference type="ChiTaRS" id="ITGB1">
    <property type="organism name" value="human"/>
</dbReference>
<dbReference type="UCSC" id="uc057sqp.1">
    <property type="organism name" value="human"/>
</dbReference>